<name>A0A2I8F1A4_9BURK</name>
<feature type="compositionally biased region" description="Low complexity" evidence="5">
    <location>
        <begin position="68"/>
        <end position="79"/>
    </location>
</feature>
<evidence type="ECO:0000256" key="4">
    <source>
        <dbReference type="ARBA" id="ARBA00023014"/>
    </source>
</evidence>
<dbReference type="AlphaFoldDB" id="A0A2I8F1A4"/>
<sequence>MKNRIEIVDDGPMKLTGEFELRDDTGEVVRARKVYTLCRCGLSARLPFCDASHEAAGFSSCPRAPQGTASADDASTRSA</sequence>
<dbReference type="EMBL" id="CP026113">
    <property type="protein sequence ID" value="AUT65488.1"/>
    <property type="molecule type" value="Genomic_DNA"/>
</dbReference>
<feature type="region of interest" description="Disordered" evidence="5">
    <location>
        <begin position="55"/>
        <end position="79"/>
    </location>
</feature>
<evidence type="ECO:0000313" key="7">
    <source>
        <dbReference type="EMBL" id="AUT65488.1"/>
    </source>
</evidence>
<dbReference type="KEGG" id="pter:C2L65_38825"/>
<evidence type="ECO:0000313" key="8">
    <source>
        <dbReference type="Proteomes" id="UP000243502"/>
    </source>
</evidence>
<feature type="domain" description="Iron-binding zinc finger CDGSH type" evidence="6">
    <location>
        <begin position="14"/>
        <end position="59"/>
    </location>
</feature>
<dbReference type="Pfam" id="PF09360">
    <property type="entry name" value="zf-CDGSH"/>
    <property type="match status" value="1"/>
</dbReference>
<evidence type="ECO:0000259" key="6">
    <source>
        <dbReference type="SMART" id="SM00704"/>
    </source>
</evidence>
<keyword evidence="1" id="KW-0001">2Fe-2S</keyword>
<dbReference type="GO" id="GO:0005737">
    <property type="term" value="C:cytoplasm"/>
    <property type="evidence" value="ECO:0007669"/>
    <property type="project" value="UniProtKB-ARBA"/>
</dbReference>
<evidence type="ECO:0000256" key="2">
    <source>
        <dbReference type="ARBA" id="ARBA00022723"/>
    </source>
</evidence>
<keyword evidence="4" id="KW-0411">Iron-sulfur</keyword>
<gene>
    <name evidence="7" type="ORF">C2L65_38825</name>
</gene>
<evidence type="ECO:0000256" key="3">
    <source>
        <dbReference type="ARBA" id="ARBA00023004"/>
    </source>
</evidence>
<evidence type="ECO:0000256" key="5">
    <source>
        <dbReference type="SAM" id="MobiDB-lite"/>
    </source>
</evidence>
<dbReference type="Gene3D" id="3.40.5.90">
    <property type="entry name" value="CDGSH iron-sulfur domain, mitoNEET-type"/>
    <property type="match status" value="1"/>
</dbReference>
<dbReference type="SMART" id="SM00704">
    <property type="entry name" value="ZnF_CDGSH"/>
    <property type="match status" value="1"/>
</dbReference>
<dbReference type="Proteomes" id="UP000243502">
    <property type="component" value="Chromosome 3"/>
</dbReference>
<dbReference type="InterPro" id="IPR042216">
    <property type="entry name" value="MitoNEET_CISD"/>
</dbReference>
<proteinExistence type="predicted"/>
<dbReference type="GO" id="GO:0046872">
    <property type="term" value="F:metal ion binding"/>
    <property type="evidence" value="ECO:0007669"/>
    <property type="project" value="UniProtKB-KW"/>
</dbReference>
<reference evidence="7 8" key="1">
    <citation type="submission" date="2018-01" db="EMBL/GenBank/DDBJ databases">
        <title>Species boundaries and ecological features among Paraburkholderia terrae DSMZ17804T, P. hospita DSMZ17164T and P. caribensis DSMZ13236T.</title>
        <authorList>
            <person name="Pratama A.A."/>
        </authorList>
    </citation>
    <scope>NUCLEOTIDE SEQUENCE [LARGE SCALE GENOMIC DNA]</scope>
    <source>
        <strain evidence="7 8">DSM 17804</strain>
    </source>
</reference>
<evidence type="ECO:0000256" key="1">
    <source>
        <dbReference type="ARBA" id="ARBA00022714"/>
    </source>
</evidence>
<keyword evidence="2" id="KW-0479">Metal-binding</keyword>
<protein>
    <submittedName>
        <fullName evidence="7">CDGSH iron-sulfur domain-containing protein</fullName>
    </submittedName>
</protein>
<keyword evidence="3" id="KW-0408">Iron</keyword>
<organism evidence="7 8">
    <name type="scientific">Paraburkholderia terrae</name>
    <dbReference type="NCBI Taxonomy" id="311230"/>
    <lineage>
        <taxon>Bacteria</taxon>
        <taxon>Pseudomonadati</taxon>
        <taxon>Pseudomonadota</taxon>
        <taxon>Betaproteobacteria</taxon>
        <taxon>Burkholderiales</taxon>
        <taxon>Burkholderiaceae</taxon>
        <taxon>Paraburkholderia</taxon>
    </lineage>
</organism>
<dbReference type="GO" id="GO:0051537">
    <property type="term" value="F:2 iron, 2 sulfur cluster binding"/>
    <property type="evidence" value="ECO:0007669"/>
    <property type="project" value="UniProtKB-KW"/>
</dbReference>
<dbReference type="OrthoDB" id="9795032at2"/>
<dbReference type="InterPro" id="IPR018967">
    <property type="entry name" value="FeS-contain_CDGSH-typ"/>
</dbReference>
<accession>A0A2I8F1A4</accession>